<feature type="region of interest" description="Disordered" evidence="1">
    <location>
        <begin position="131"/>
        <end position="153"/>
    </location>
</feature>
<proteinExistence type="predicted"/>
<sequence length="165" mass="18452">MGLGPEDHIAKFAILMHLTIATSAVWCKCFPTSLSGLAQQCFNFETILIPMLKQDVEVLALMNGLTRGPFRDSLTKKMSNPLGEALSKADQFIRIEEFNKIAEQIIGEADTLRGKTNLHLVKHKDKKEFIEANPGKPKKKKPQHSPQFEHYSLLKQAKGGNIPDI</sequence>
<organism evidence="3 4">
    <name type="scientific">Carnegiea gigantea</name>
    <dbReference type="NCBI Taxonomy" id="171969"/>
    <lineage>
        <taxon>Eukaryota</taxon>
        <taxon>Viridiplantae</taxon>
        <taxon>Streptophyta</taxon>
        <taxon>Embryophyta</taxon>
        <taxon>Tracheophyta</taxon>
        <taxon>Spermatophyta</taxon>
        <taxon>Magnoliopsida</taxon>
        <taxon>eudicotyledons</taxon>
        <taxon>Gunneridae</taxon>
        <taxon>Pentapetalae</taxon>
        <taxon>Caryophyllales</taxon>
        <taxon>Cactineae</taxon>
        <taxon>Cactaceae</taxon>
        <taxon>Cactoideae</taxon>
        <taxon>Echinocereeae</taxon>
        <taxon>Carnegiea</taxon>
    </lineage>
</organism>
<dbReference type="Proteomes" id="UP001153076">
    <property type="component" value="Unassembled WGS sequence"/>
</dbReference>
<protein>
    <submittedName>
        <fullName evidence="3">Uncharacterized protein</fullName>
    </submittedName>
</protein>
<reference evidence="3" key="1">
    <citation type="submission" date="2022-04" db="EMBL/GenBank/DDBJ databases">
        <title>Carnegiea gigantea Genome sequencing and assembly v2.</title>
        <authorList>
            <person name="Copetti D."/>
            <person name="Sanderson M.J."/>
            <person name="Burquez A."/>
            <person name="Wojciechowski M.F."/>
        </authorList>
    </citation>
    <scope>NUCLEOTIDE SEQUENCE</scope>
    <source>
        <strain evidence="3">SGP5-SGP5p</strain>
        <tissue evidence="3">Aerial part</tissue>
    </source>
</reference>
<feature type="signal peptide" evidence="2">
    <location>
        <begin position="1"/>
        <end position="24"/>
    </location>
</feature>
<keyword evidence="2" id="KW-0732">Signal</keyword>
<evidence type="ECO:0000313" key="4">
    <source>
        <dbReference type="Proteomes" id="UP001153076"/>
    </source>
</evidence>
<evidence type="ECO:0000256" key="2">
    <source>
        <dbReference type="SAM" id="SignalP"/>
    </source>
</evidence>
<keyword evidence="4" id="KW-1185">Reference proteome</keyword>
<name>A0A9Q1QC93_9CARY</name>
<evidence type="ECO:0000313" key="3">
    <source>
        <dbReference type="EMBL" id="KAJ8436111.1"/>
    </source>
</evidence>
<evidence type="ECO:0000256" key="1">
    <source>
        <dbReference type="SAM" id="MobiDB-lite"/>
    </source>
</evidence>
<dbReference type="AlphaFoldDB" id="A0A9Q1QC93"/>
<comment type="caution">
    <text evidence="3">The sequence shown here is derived from an EMBL/GenBank/DDBJ whole genome shotgun (WGS) entry which is preliminary data.</text>
</comment>
<dbReference type="OrthoDB" id="1740536at2759"/>
<feature type="chain" id="PRO_5040227081" evidence="2">
    <location>
        <begin position="25"/>
        <end position="165"/>
    </location>
</feature>
<accession>A0A9Q1QC93</accession>
<dbReference type="EMBL" id="JAKOGI010000365">
    <property type="protein sequence ID" value="KAJ8436111.1"/>
    <property type="molecule type" value="Genomic_DNA"/>
</dbReference>
<gene>
    <name evidence="3" type="ORF">Cgig2_017094</name>
</gene>